<evidence type="ECO:0000313" key="2">
    <source>
        <dbReference type="EMBL" id="PQJ08758.1"/>
    </source>
</evidence>
<dbReference type="EMBL" id="PPSL01000014">
    <property type="protein sequence ID" value="PQJ08758.1"/>
    <property type="molecule type" value="Genomic_DNA"/>
</dbReference>
<dbReference type="AlphaFoldDB" id="A0A2S7SPV9"/>
<dbReference type="OrthoDB" id="1449867at2"/>
<organism evidence="2 3">
    <name type="scientific">Flavipsychrobacter stenotrophus</name>
    <dbReference type="NCBI Taxonomy" id="2077091"/>
    <lineage>
        <taxon>Bacteria</taxon>
        <taxon>Pseudomonadati</taxon>
        <taxon>Bacteroidota</taxon>
        <taxon>Chitinophagia</taxon>
        <taxon>Chitinophagales</taxon>
        <taxon>Chitinophagaceae</taxon>
        <taxon>Flavipsychrobacter</taxon>
    </lineage>
</organism>
<reference evidence="2 3" key="1">
    <citation type="submission" date="2018-01" db="EMBL/GenBank/DDBJ databases">
        <title>A novel member of the phylum Bacteroidetes isolated from glacier ice.</title>
        <authorList>
            <person name="Liu Q."/>
            <person name="Xin Y.-H."/>
        </authorList>
    </citation>
    <scope>NUCLEOTIDE SEQUENCE [LARGE SCALE GENOMIC DNA]</scope>
    <source>
        <strain evidence="2 3">RB1R16</strain>
    </source>
</reference>
<keyword evidence="1" id="KW-0732">Signal</keyword>
<sequence>MKTALKLICLLFCCNIAHGQNNLSIKAQVDSIRYLKGDAAFDCNSVIWRIIAKNKEPVPYLIALISDSTTIPVPYRCKREKDMNVGDMAYYILDQILTVPLGPIAERQFHVYDNGCLTAEYDYIEENRSTLQGKIQKWYAQYKDKLIWCEYTEDGLTDCRRKNNIVGYYLWVYEYPKPVPEKKEAKQKKK</sequence>
<keyword evidence="3" id="KW-1185">Reference proteome</keyword>
<evidence type="ECO:0000313" key="3">
    <source>
        <dbReference type="Proteomes" id="UP000239872"/>
    </source>
</evidence>
<feature type="chain" id="PRO_5015623331" evidence="1">
    <location>
        <begin position="20"/>
        <end position="190"/>
    </location>
</feature>
<dbReference type="RefSeq" id="WP_105041488.1">
    <property type="nucleotide sequence ID" value="NZ_PPSL01000014.1"/>
</dbReference>
<gene>
    <name evidence="2" type="ORF">CJD36_022615</name>
</gene>
<name>A0A2S7SPV9_9BACT</name>
<dbReference type="Proteomes" id="UP000239872">
    <property type="component" value="Unassembled WGS sequence"/>
</dbReference>
<comment type="caution">
    <text evidence="2">The sequence shown here is derived from an EMBL/GenBank/DDBJ whole genome shotgun (WGS) entry which is preliminary data.</text>
</comment>
<evidence type="ECO:0000256" key="1">
    <source>
        <dbReference type="SAM" id="SignalP"/>
    </source>
</evidence>
<proteinExistence type="predicted"/>
<feature type="signal peptide" evidence="1">
    <location>
        <begin position="1"/>
        <end position="19"/>
    </location>
</feature>
<accession>A0A2S7SPV9</accession>
<protein>
    <submittedName>
        <fullName evidence="2">Uncharacterized protein</fullName>
    </submittedName>
</protein>